<dbReference type="InterPro" id="IPR020845">
    <property type="entry name" value="AMP-binding_CS"/>
</dbReference>
<protein>
    <recommendedName>
        <fullName evidence="5">Acyl-CoA synthetase (AMP-forming)/AMP-acid ligase II</fullName>
    </recommendedName>
</protein>
<dbReference type="Pfam" id="PF13193">
    <property type="entry name" value="AMP-binding_C"/>
    <property type="match status" value="1"/>
</dbReference>
<dbReference type="InterPro" id="IPR042099">
    <property type="entry name" value="ANL_N_sf"/>
</dbReference>
<dbReference type="RefSeq" id="WP_111345162.1">
    <property type="nucleotide sequence ID" value="NZ_QHHQ01000002.1"/>
</dbReference>
<evidence type="ECO:0000259" key="1">
    <source>
        <dbReference type="Pfam" id="PF00501"/>
    </source>
</evidence>
<dbReference type="InterPro" id="IPR025110">
    <property type="entry name" value="AMP-bd_C"/>
</dbReference>
<name>A0A8B2NSN2_9HYPH</name>
<dbReference type="SUPFAM" id="SSF56801">
    <property type="entry name" value="Acetyl-CoA synthetase-like"/>
    <property type="match status" value="1"/>
</dbReference>
<dbReference type="Gene3D" id="3.40.50.12780">
    <property type="entry name" value="N-terminal domain of ligase-like"/>
    <property type="match status" value="1"/>
</dbReference>
<comment type="caution">
    <text evidence="3">The sequence shown here is derived from an EMBL/GenBank/DDBJ whole genome shotgun (WGS) entry which is preliminary data.</text>
</comment>
<keyword evidence="4" id="KW-1185">Reference proteome</keyword>
<accession>A0A8B2NSN2</accession>
<sequence length="479" mass="51852">MSLSEVFRIHAASRPTKPALVDGDRTFTFAELDAAVDGACHALAARGIGYGDLTAVALKDHAEHLLMLLALARIGATALPVDCRWSLTEKRAVTEHFAADHVLVEPGSELAEGWSEFDPAWFGGGAAPYREPRVGHETPFILSLSSGTTGLPKGPRLTQGQFEVRYMSHFINLGFNAHDRFVSATPLYFGGGRGFAMSTLYAGGTVHLYSPPYEPQDLVAFVNAIGGTSLFLVPTLLRRVLGVAGEGPAMPTLRCLISSGSALYMEERRAIRERITPNLYEMYASTEGGSVTVMGPEEFEAEPQSVGRGCFRVEIEVVDNDHTPLAAGETGKLRYRSPSSPASYFRGDSSEAFRDGWFYPGDLAMRNASGYLFLRGRSKDMIIRGGVNIYPGDIEEVILKVPGVADASVIGVPSPEMGEEIAAYVIAADVDADTIRAACRESLASFKVPRHIRFIDALPRSSLGKVLKPELVKRFESES</sequence>
<feature type="domain" description="AMP-dependent synthetase/ligase" evidence="1">
    <location>
        <begin position="8"/>
        <end position="340"/>
    </location>
</feature>
<reference evidence="3 4" key="1">
    <citation type="submission" date="2018-05" db="EMBL/GenBank/DDBJ databases">
        <title>Acuticoccus sediminis sp. nov., isolated from deep-sea sediment of Indian Ocean.</title>
        <authorList>
            <person name="Liu X."/>
            <person name="Lai Q."/>
            <person name="Du Y."/>
            <person name="Sun F."/>
            <person name="Zhang X."/>
            <person name="Wang S."/>
            <person name="Shao Z."/>
        </authorList>
    </citation>
    <scope>NUCLEOTIDE SEQUENCE [LARGE SCALE GENOMIC DNA]</scope>
    <source>
        <strain evidence="3 4">PTG4-2</strain>
    </source>
</reference>
<dbReference type="PANTHER" id="PTHR43767:SF1">
    <property type="entry name" value="NONRIBOSOMAL PEPTIDE SYNTHASE PES1 (EUROFUNG)-RELATED"/>
    <property type="match status" value="1"/>
</dbReference>
<gene>
    <name evidence="3" type="ORF">DLJ53_11105</name>
</gene>
<dbReference type="OrthoDB" id="9803968at2"/>
<dbReference type="InterPro" id="IPR050237">
    <property type="entry name" value="ATP-dep_AMP-bd_enzyme"/>
</dbReference>
<evidence type="ECO:0000259" key="2">
    <source>
        <dbReference type="Pfam" id="PF13193"/>
    </source>
</evidence>
<evidence type="ECO:0000313" key="4">
    <source>
        <dbReference type="Proteomes" id="UP000249590"/>
    </source>
</evidence>
<dbReference type="PANTHER" id="PTHR43767">
    <property type="entry name" value="LONG-CHAIN-FATTY-ACID--COA LIGASE"/>
    <property type="match status" value="1"/>
</dbReference>
<evidence type="ECO:0000313" key="3">
    <source>
        <dbReference type="EMBL" id="RAI01931.1"/>
    </source>
</evidence>
<organism evidence="3 4">
    <name type="scientific">Acuticoccus sediminis</name>
    <dbReference type="NCBI Taxonomy" id="2184697"/>
    <lineage>
        <taxon>Bacteria</taxon>
        <taxon>Pseudomonadati</taxon>
        <taxon>Pseudomonadota</taxon>
        <taxon>Alphaproteobacteria</taxon>
        <taxon>Hyphomicrobiales</taxon>
        <taxon>Amorphaceae</taxon>
        <taxon>Acuticoccus</taxon>
    </lineage>
</organism>
<dbReference type="EMBL" id="QHHQ01000002">
    <property type="protein sequence ID" value="RAI01931.1"/>
    <property type="molecule type" value="Genomic_DNA"/>
</dbReference>
<dbReference type="GO" id="GO:0016878">
    <property type="term" value="F:acid-thiol ligase activity"/>
    <property type="evidence" value="ECO:0007669"/>
    <property type="project" value="UniProtKB-ARBA"/>
</dbReference>
<dbReference type="Gene3D" id="3.30.300.30">
    <property type="match status" value="1"/>
</dbReference>
<proteinExistence type="predicted"/>
<evidence type="ECO:0008006" key="5">
    <source>
        <dbReference type="Google" id="ProtNLM"/>
    </source>
</evidence>
<dbReference type="InterPro" id="IPR000873">
    <property type="entry name" value="AMP-dep_synth/lig_dom"/>
</dbReference>
<dbReference type="Proteomes" id="UP000249590">
    <property type="component" value="Unassembled WGS sequence"/>
</dbReference>
<feature type="domain" description="AMP-binding enzyme C-terminal" evidence="2">
    <location>
        <begin position="394"/>
        <end position="465"/>
    </location>
</feature>
<dbReference type="PROSITE" id="PS00455">
    <property type="entry name" value="AMP_BINDING"/>
    <property type="match status" value="1"/>
</dbReference>
<dbReference type="AlphaFoldDB" id="A0A8B2NSN2"/>
<dbReference type="Pfam" id="PF00501">
    <property type="entry name" value="AMP-binding"/>
    <property type="match status" value="1"/>
</dbReference>
<dbReference type="InterPro" id="IPR045851">
    <property type="entry name" value="AMP-bd_C_sf"/>
</dbReference>